<dbReference type="InterPro" id="IPR001031">
    <property type="entry name" value="Thioesterase"/>
</dbReference>
<dbReference type="SMART" id="SM00824">
    <property type="entry name" value="PKS_TE"/>
    <property type="match status" value="1"/>
</dbReference>
<dbReference type="SUPFAM" id="SSF53474">
    <property type="entry name" value="alpha/beta-Hydrolases"/>
    <property type="match status" value="1"/>
</dbReference>
<evidence type="ECO:0000259" key="1">
    <source>
        <dbReference type="SMART" id="SM00824"/>
    </source>
</evidence>
<evidence type="ECO:0000313" key="2">
    <source>
        <dbReference type="EMBL" id="MDT0264346.1"/>
    </source>
</evidence>
<gene>
    <name evidence="2" type="ORF">RM423_23585</name>
</gene>
<dbReference type="InterPro" id="IPR029058">
    <property type="entry name" value="AB_hydrolase_fold"/>
</dbReference>
<organism evidence="2 3">
    <name type="scientific">Jatrophihabitans lederbergiae</name>
    <dbReference type="NCBI Taxonomy" id="3075547"/>
    <lineage>
        <taxon>Bacteria</taxon>
        <taxon>Bacillati</taxon>
        <taxon>Actinomycetota</taxon>
        <taxon>Actinomycetes</taxon>
        <taxon>Jatrophihabitantales</taxon>
        <taxon>Jatrophihabitantaceae</taxon>
        <taxon>Jatrophihabitans</taxon>
    </lineage>
</organism>
<dbReference type="EMBL" id="JAVREH010000090">
    <property type="protein sequence ID" value="MDT0264346.1"/>
    <property type="molecule type" value="Genomic_DNA"/>
</dbReference>
<protein>
    <submittedName>
        <fullName evidence="2">Alpha/beta fold hydrolase</fullName>
    </submittedName>
</protein>
<name>A0ABU2JH73_9ACTN</name>
<accession>A0ABU2JH73</accession>
<proteinExistence type="predicted"/>
<comment type="caution">
    <text evidence="2">The sequence shown here is derived from an EMBL/GenBank/DDBJ whole genome shotgun (WGS) entry which is preliminary data.</text>
</comment>
<dbReference type="GO" id="GO:0016787">
    <property type="term" value="F:hydrolase activity"/>
    <property type="evidence" value="ECO:0007669"/>
    <property type="project" value="UniProtKB-KW"/>
</dbReference>
<dbReference type="RefSeq" id="WP_311425484.1">
    <property type="nucleotide sequence ID" value="NZ_JAVREH010000090.1"/>
</dbReference>
<evidence type="ECO:0000313" key="3">
    <source>
        <dbReference type="Proteomes" id="UP001183176"/>
    </source>
</evidence>
<dbReference type="Gene3D" id="3.40.50.1820">
    <property type="entry name" value="alpha/beta hydrolase"/>
    <property type="match status" value="1"/>
</dbReference>
<reference evidence="3" key="1">
    <citation type="submission" date="2023-07" db="EMBL/GenBank/DDBJ databases">
        <title>30 novel species of actinomycetes from the DSMZ collection.</title>
        <authorList>
            <person name="Nouioui I."/>
        </authorList>
    </citation>
    <scope>NUCLEOTIDE SEQUENCE [LARGE SCALE GENOMIC DNA]</scope>
    <source>
        <strain evidence="3">DSM 44399</strain>
    </source>
</reference>
<dbReference type="Pfam" id="PF00975">
    <property type="entry name" value="Thioesterase"/>
    <property type="match status" value="1"/>
</dbReference>
<keyword evidence="2" id="KW-0378">Hydrolase</keyword>
<feature type="domain" description="Thioesterase TesA-like" evidence="1">
    <location>
        <begin position="36"/>
        <end position="271"/>
    </location>
</feature>
<sequence>MPTPAALLDRLAQSNPGDPLGVVLPIRAAGDKPAMFCVHPGTGLAWSYLGLLSHLDGDQPVYGIQARGLSDPAGIPVDIEAMAADYVACIRAVQSEGPYHLLGWSFGGVVVHAMAAQLLADGQQVGLVAILDGYPLDEGVVDVDPQDPKVLAALLLALGYDLGPDAAALRTEDFERIASEGNGLVAELDPVAIRALPAVFAANVAMLLRHRPSLLDADVEIFHATAGKVATDPMPADWQPYLTGEVTVHEIPQAHGALLNQPALSLIVPVIADRLRSASREPVIATRS</sequence>
<keyword evidence="3" id="KW-1185">Reference proteome</keyword>
<dbReference type="InterPro" id="IPR020802">
    <property type="entry name" value="TesA-like"/>
</dbReference>
<dbReference type="Proteomes" id="UP001183176">
    <property type="component" value="Unassembled WGS sequence"/>
</dbReference>